<name>A0A8S2EMV6_9BILA</name>
<comment type="caution">
    <text evidence="1">The sequence shown here is derived from an EMBL/GenBank/DDBJ whole genome shotgun (WGS) entry which is preliminary data.</text>
</comment>
<dbReference type="Proteomes" id="UP000682733">
    <property type="component" value="Unassembled WGS sequence"/>
</dbReference>
<gene>
    <name evidence="1" type="ORF">OVA965_LOCUS26971</name>
    <name evidence="2" type="ORF">TMI583_LOCUS27715</name>
</gene>
<dbReference type="EMBL" id="CAJOBA010039123">
    <property type="protein sequence ID" value="CAF4072419.1"/>
    <property type="molecule type" value="Genomic_DNA"/>
</dbReference>
<proteinExistence type="predicted"/>
<evidence type="ECO:0000313" key="2">
    <source>
        <dbReference type="EMBL" id="CAF4072419.1"/>
    </source>
</evidence>
<dbReference type="InterPro" id="IPR027417">
    <property type="entry name" value="P-loop_NTPase"/>
</dbReference>
<dbReference type="Gene3D" id="3.40.50.300">
    <property type="entry name" value="P-loop containing nucleotide triphosphate hydrolases"/>
    <property type="match status" value="1"/>
</dbReference>
<protein>
    <submittedName>
        <fullName evidence="1">Uncharacterized protein</fullName>
    </submittedName>
</protein>
<sequence length="199" mass="23099">MPLIGAQVRLICVSSGDCSISPWLNLSDCAFDRQLTSTYNKSQISPIQSYETEVLPSLVSYLWPLFHSRSNVLVCEHTKDNVVTNFHLKYDLPLLNFLHTQVEHHDTAQQITYPSVLILYPTWSACKTAYDHLEKCYSEQYFQKISVCLIYEGQWSNEQDLYRQLITNGCDVLISTTTIVNNLIQYHHIHFQQIKIMHL</sequence>
<dbReference type="AlphaFoldDB" id="A0A8S2EMV6"/>
<accession>A0A8S2EMV6</accession>
<dbReference type="Proteomes" id="UP000677228">
    <property type="component" value="Unassembled WGS sequence"/>
</dbReference>
<evidence type="ECO:0000313" key="1">
    <source>
        <dbReference type="EMBL" id="CAF1266302.1"/>
    </source>
</evidence>
<dbReference type="EMBL" id="CAJNOK010017564">
    <property type="protein sequence ID" value="CAF1266302.1"/>
    <property type="molecule type" value="Genomic_DNA"/>
</dbReference>
<dbReference type="SUPFAM" id="SSF52540">
    <property type="entry name" value="P-loop containing nucleoside triphosphate hydrolases"/>
    <property type="match status" value="1"/>
</dbReference>
<reference evidence="1" key="1">
    <citation type="submission" date="2021-02" db="EMBL/GenBank/DDBJ databases">
        <authorList>
            <person name="Nowell W R."/>
        </authorList>
    </citation>
    <scope>NUCLEOTIDE SEQUENCE</scope>
</reference>
<organism evidence="1 3">
    <name type="scientific">Didymodactylos carnosus</name>
    <dbReference type="NCBI Taxonomy" id="1234261"/>
    <lineage>
        <taxon>Eukaryota</taxon>
        <taxon>Metazoa</taxon>
        <taxon>Spiralia</taxon>
        <taxon>Gnathifera</taxon>
        <taxon>Rotifera</taxon>
        <taxon>Eurotatoria</taxon>
        <taxon>Bdelloidea</taxon>
        <taxon>Philodinida</taxon>
        <taxon>Philodinidae</taxon>
        <taxon>Didymodactylos</taxon>
    </lineage>
</organism>
<evidence type="ECO:0000313" key="3">
    <source>
        <dbReference type="Proteomes" id="UP000677228"/>
    </source>
</evidence>